<dbReference type="GO" id="GO:0098796">
    <property type="term" value="C:membrane protein complex"/>
    <property type="evidence" value="ECO:0007669"/>
    <property type="project" value="UniProtKB-ARBA"/>
</dbReference>
<evidence type="ECO:0000256" key="2">
    <source>
        <dbReference type="ARBA" id="ARBA00022741"/>
    </source>
</evidence>
<dbReference type="PROSITE" id="PS00211">
    <property type="entry name" value="ABC_TRANSPORTER_1"/>
    <property type="match status" value="1"/>
</dbReference>
<dbReference type="SMART" id="SM00382">
    <property type="entry name" value="AAA"/>
    <property type="match status" value="1"/>
</dbReference>
<dbReference type="Gene3D" id="3.40.50.300">
    <property type="entry name" value="P-loop containing nucleotide triphosphate hydrolases"/>
    <property type="match status" value="1"/>
</dbReference>
<evidence type="ECO:0000313" key="5">
    <source>
        <dbReference type="EMBL" id="BAL59415.1"/>
    </source>
</evidence>
<organism evidence="5">
    <name type="scientific">Acetithermum autotrophicum</name>
    <dbReference type="NCBI Taxonomy" id="1446466"/>
    <lineage>
        <taxon>Bacteria</taxon>
        <taxon>Candidatus Bipolaricaulota</taxon>
        <taxon>Candidatus Acetithermum</taxon>
    </lineage>
</organism>
<dbReference type="AlphaFoldDB" id="H5SUY6"/>
<dbReference type="EMBL" id="AP011803">
    <property type="protein sequence ID" value="BAL59415.1"/>
    <property type="molecule type" value="Genomic_DNA"/>
</dbReference>
<dbReference type="GO" id="GO:0022857">
    <property type="term" value="F:transmembrane transporter activity"/>
    <property type="evidence" value="ECO:0007669"/>
    <property type="project" value="UniProtKB-ARBA"/>
</dbReference>
<dbReference type="InterPro" id="IPR003593">
    <property type="entry name" value="AAA+_ATPase"/>
</dbReference>
<dbReference type="Pfam" id="PF00005">
    <property type="entry name" value="ABC_tran"/>
    <property type="match status" value="1"/>
</dbReference>
<accession>H5SUY6</accession>
<dbReference type="GO" id="GO:0016887">
    <property type="term" value="F:ATP hydrolysis activity"/>
    <property type="evidence" value="ECO:0007669"/>
    <property type="project" value="InterPro"/>
</dbReference>
<keyword evidence="3" id="KW-0067">ATP-binding</keyword>
<dbReference type="InterPro" id="IPR015854">
    <property type="entry name" value="ABC_transpr_LolD-like"/>
</dbReference>
<reference evidence="5" key="2">
    <citation type="journal article" date="2012" name="PLoS ONE">
        <title>A Deeply Branching Thermophilic Bacterium with an Ancient Acetyl-CoA Pathway Dominates a Subsurface Ecosystem.</title>
        <authorList>
            <person name="Takami H."/>
            <person name="Noguchi H."/>
            <person name="Takaki Y."/>
            <person name="Uchiyama I."/>
            <person name="Toyoda A."/>
            <person name="Nishi S."/>
            <person name="Chee G.-J."/>
            <person name="Arai W."/>
            <person name="Nunoura T."/>
            <person name="Itoh T."/>
            <person name="Hattori M."/>
            <person name="Takai K."/>
        </authorList>
    </citation>
    <scope>NUCLEOTIDE SEQUENCE</scope>
</reference>
<dbReference type="PANTHER" id="PTHR24220">
    <property type="entry name" value="IMPORT ATP-BINDING PROTEIN"/>
    <property type="match status" value="1"/>
</dbReference>
<dbReference type="FunFam" id="3.40.50.300:FF:000032">
    <property type="entry name" value="Export ABC transporter ATP-binding protein"/>
    <property type="match status" value="1"/>
</dbReference>
<dbReference type="GO" id="GO:0005886">
    <property type="term" value="C:plasma membrane"/>
    <property type="evidence" value="ECO:0007669"/>
    <property type="project" value="TreeGrafter"/>
</dbReference>
<dbReference type="CDD" id="cd03255">
    <property type="entry name" value="ABC_MJ0796_LolCDE_FtsE"/>
    <property type="match status" value="1"/>
</dbReference>
<dbReference type="GO" id="GO:0005524">
    <property type="term" value="F:ATP binding"/>
    <property type="evidence" value="ECO:0007669"/>
    <property type="project" value="UniProtKB-KW"/>
</dbReference>
<sequence length="235" mass="25545">MIELKNVHKVYPMDEVSVPALRGIDLTIKPGEFVAIMGPSGSGKSTLMHLLGCLDLPSDGLVQLDGRDITKLDEDILAQIRGKKIGFVFQTFNLIPTLTALENVELPLFFQGVPRAERRARAAELLRKVGLEGRMHHKPAQLSGGERQRVAVARALANDPEIILADEPTGNLDSESGEAILELLAQLHREGKTIILVTHNPEAAAYAQRIVRIRDGRLVAEVTPSAVAGGVYALR</sequence>
<protein>
    <submittedName>
        <fullName evidence="5">ABC transport system protein</fullName>
    </submittedName>
</protein>
<reference evidence="5" key="1">
    <citation type="journal article" date="2005" name="Environ. Microbiol.">
        <title>Genetic and functional properties of uncultivated thermophilic crenarchaeotes from a subsurface gold mine as revealed by analysis of genome fragments.</title>
        <authorList>
            <person name="Nunoura T."/>
            <person name="Hirayama H."/>
            <person name="Takami H."/>
            <person name="Oida H."/>
            <person name="Nishi S."/>
            <person name="Shimamura S."/>
            <person name="Suzuki Y."/>
            <person name="Inagaki F."/>
            <person name="Takai K."/>
            <person name="Nealson K.H."/>
            <person name="Horikoshi K."/>
        </authorList>
    </citation>
    <scope>NUCLEOTIDE SEQUENCE</scope>
</reference>
<feature type="domain" description="ABC transporter" evidence="4">
    <location>
        <begin position="2"/>
        <end position="233"/>
    </location>
</feature>
<dbReference type="InterPro" id="IPR017871">
    <property type="entry name" value="ABC_transporter-like_CS"/>
</dbReference>
<dbReference type="InterPro" id="IPR027417">
    <property type="entry name" value="P-loop_NTPase"/>
</dbReference>
<name>H5SUY6_ACEAU</name>
<dbReference type="InterPro" id="IPR003439">
    <property type="entry name" value="ABC_transporter-like_ATP-bd"/>
</dbReference>
<evidence type="ECO:0000256" key="3">
    <source>
        <dbReference type="ARBA" id="ARBA00022840"/>
    </source>
</evidence>
<keyword evidence="2" id="KW-0547">Nucleotide-binding</keyword>
<dbReference type="PANTHER" id="PTHR24220:SF86">
    <property type="entry name" value="ABC TRANSPORTER ABCH.1"/>
    <property type="match status" value="1"/>
</dbReference>
<proteinExistence type="predicted"/>
<dbReference type="PROSITE" id="PS50893">
    <property type="entry name" value="ABC_TRANSPORTER_2"/>
    <property type="match status" value="1"/>
</dbReference>
<evidence type="ECO:0000256" key="1">
    <source>
        <dbReference type="ARBA" id="ARBA00022448"/>
    </source>
</evidence>
<keyword evidence="1" id="KW-0813">Transport</keyword>
<gene>
    <name evidence="5" type="ORF">HGMM_OP4C051</name>
</gene>
<evidence type="ECO:0000259" key="4">
    <source>
        <dbReference type="PROSITE" id="PS50893"/>
    </source>
</evidence>
<dbReference type="InterPro" id="IPR017911">
    <property type="entry name" value="MacB-like_ATP-bd"/>
</dbReference>
<dbReference type="SUPFAM" id="SSF52540">
    <property type="entry name" value="P-loop containing nucleoside triphosphate hydrolases"/>
    <property type="match status" value="1"/>
</dbReference>